<sequence length="97" mass="9643">MTVAAAAATTTPDGQALYAGNCAGCHGAQAEGGVGPGLADTKAWTAADFREAVLNGQHPSGRTLGTVMPRFAQTGLDGAPATDAQIAAIQAYVKTLK</sequence>
<proteinExistence type="predicted"/>
<keyword evidence="4" id="KW-0249">Electron transport</keyword>
<dbReference type="Pfam" id="PF00034">
    <property type="entry name" value="Cytochrom_C"/>
    <property type="match status" value="1"/>
</dbReference>
<evidence type="ECO:0000256" key="6">
    <source>
        <dbReference type="PROSITE-ProRule" id="PRU00433"/>
    </source>
</evidence>
<keyword evidence="9" id="KW-1185">Reference proteome</keyword>
<dbReference type="PROSITE" id="PS51007">
    <property type="entry name" value="CYTC"/>
    <property type="match status" value="1"/>
</dbReference>
<organism evidence="8 9">
    <name type="scientific">Deinococcus multiflagellatus</name>
    <dbReference type="NCBI Taxonomy" id="1656887"/>
    <lineage>
        <taxon>Bacteria</taxon>
        <taxon>Thermotogati</taxon>
        <taxon>Deinococcota</taxon>
        <taxon>Deinococci</taxon>
        <taxon>Deinococcales</taxon>
        <taxon>Deinococcaceae</taxon>
        <taxon>Deinococcus</taxon>
    </lineage>
</organism>
<evidence type="ECO:0000256" key="5">
    <source>
        <dbReference type="ARBA" id="ARBA00023004"/>
    </source>
</evidence>
<feature type="domain" description="Cytochrome c" evidence="7">
    <location>
        <begin position="9"/>
        <end position="97"/>
    </location>
</feature>
<evidence type="ECO:0000256" key="1">
    <source>
        <dbReference type="ARBA" id="ARBA00022448"/>
    </source>
</evidence>
<keyword evidence="5 6" id="KW-0408">Iron</keyword>
<comment type="caution">
    <text evidence="8">The sequence shown here is derived from an EMBL/GenBank/DDBJ whole genome shotgun (WGS) entry which is preliminary data.</text>
</comment>
<evidence type="ECO:0000256" key="4">
    <source>
        <dbReference type="ARBA" id="ARBA00022982"/>
    </source>
</evidence>
<evidence type="ECO:0000256" key="3">
    <source>
        <dbReference type="ARBA" id="ARBA00022723"/>
    </source>
</evidence>
<keyword evidence="3 6" id="KW-0479">Metal-binding</keyword>
<dbReference type="InterPro" id="IPR009056">
    <property type="entry name" value="Cyt_c-like_dom"/>
</dbReference>
<evidence type="ECO:0000313" key="8">
    <source>
        <dbReference type="EMBL" id="MFC6661939.1"/>
    </source>
</evidence>
<dbReference type="PANTHER" id="PTHR37823:SF1">
    <property type="entry name" value="CYTOCHROME C-553-LIKE"/>
    <property type="match status" value="1"/>
</dbReference>
<dbReference type="Gene3D" id="1.10.760.10">
    <property type="entry name" value="Cytochrome c-like domain"/>
    <property type="match status" value="1"/>
</dbReference>
<keyword evidence="1" id="KW-0813">Transport</keyword>
<dbReference type="InterPro" id="IPR036909">
    <property type="entry name" value="Cyt_c-like_dom_sf"/>
</dbReference>
<protein>
    <submittedName>
        <fullName evidence="8">C-type cytochrome</fullName>
    </submittedName>
</protein>
<dbReference type="InterPro" id="IPR051811">
    <property type="entry name" value="Cytochrome_c550/c551-like"/>
</dbReference>
<dbReference type="Proteomes" id="UP001596317">
    <property type="component" value="Unassembled WGS sequence"/>
</dbReference>
<dbReference type="PANTHER" id="PTHR37823">
    <property type="entry name" value="CYTOCHROME C-553-LIKE"/>
    <property type="match status" value="1"/>
</dbReference>
<accession>A0ABW1ZQD0</accession>
<keyword evidence="2 6" id="KW-0349">Heme</keyword>
<evidence type="ECO:0000256" key="2">
    <source>
        <dbReference type="ARBA" id="ARBA00022617"/>
    </source>
</evidence>
<evidence type="ECO:0000313" key="9">
    <source>
        <dbReference type="Proteomes" id="UP001596317"/>
    </source>
</evidence>
<gene>
    <name evidence="8" type="ORF">ACFP90_17620</name>
</gene>
<name>A0ABW1ZQD0_9DEIO</name>
<dbReference type="RefSeq" id="WP_380057667.1">
    <property type="nucleotide sequence ID" value="NZ_JBHSWB010000001.1"/>
</dbReference>
<dbReference type="EMBL" id="JBHSWB010000001">
    <property type="protein sequence ID" value="MFC6661939.1"/>
    <property type="molecule type" value="Genomic_DNA"/>
</dbReference>
<dbReference type="SUPFAM" id="SSF46626">
    <property type="entry name" value="Cytochrome c"/>
    <property type="match status" value="1"/>
</dbReference>
<evidence type="ECO:0000259" key="7">
    <source>
        <dbReference type="PROSITE" id="PS51007"/>
    </source>
</evidence>
<reference evidence="9" key="1">
    <citation type="journal article" date="2019" name="Int. J. Syst. Evol. Microbiol.">
        <title>The Global Catalogue of Microorganisms (GCM) 10K type strain sequencing project: providing services to taxonomists for standard genome sequencing and annotation.</title>
        <authorList>
            <consortium name="The Broad Institute Genomics Platform"/>
            <consortium name="The Broad Institute Genome Sequencing Center for Infectious Disease"/>
            <person name="Wu L."/>
            <person name="Ma J."/>
        </authorList>
    </citation>
    <scope>NUCLEOTIDE SEQUENCE [LARGE SCALE GENOMIC DNA]</scope>
    <source>
        <strain evidence="9">CCUG 63830</strain>
    </source>
</reference>